<keyword evidence="7" id="KW-1185">Reference proteome</keyword>
<dbReference type="PANTHER" id="PTHR10458:SF22">
    <property type="entry name" value="PEPTIDE DEFORMYLASE"/>
    <property type="match status" value="1"/>
</dbReference>
<dbReference type="STRING" id="1642818.AWE51_12810"/>
<evidence type="ECO:0000256" key="4">
    <source>
        <dbReference type="ARBA" id="ARBA00022917"/>
    </source>
</evidence>
<dbReference type="PIRSF" id="PIRSF004749">
    <property type="entry name" value="Pep_def"/>
    <property type="match status" value="1"/>
</dbReference>
<feature type="binding site" evidence="5">
    <location>
        <position position="143"/>
    </location>
    <ligand>
        <name>Fe cation</name>
        <dbReference type="ChEBI" id="CHEBI:24875"/>
    </ligand>
</feature>
<dbReference type="GO" id="GO:0042586">
    <property type="term" value="F:peptide deformylase activity"/>
    <property type="evidence" value="ECO:0007669"/>
    <property type="project" value="UniProtKB-UniRule"/>
</dbReference>
<evidence type="ECO:0000256" key="3">
    <source>
        <dbReference type="ARBA" id="ARBA00022801"/>
    </source>
</evidence>
<dbReference type="InterPro" id="IPR036821">
    <property type="entry name" value="Peptide_deformylase_sf"/>
</dbReference>
<dbReference type="RefSeq" id="WP_066317652.1">
    <property type="nucleotide sequence ID" value="NZ_CANLSS010000005.1"/>
</dbReference>
<dbReference type="FunFam" id="3.90.45.10:FF:000003">
    <property type="entry name" value="Peptide deformylase"/>
    <property type="match status" value="1"/>
</dbReference>
<dbReference type="NCBIfam" id="TIGR00079">
    <property type="entry name" value="pept_deformyl"/>
    <property type="match status" value="1"/>
</dbReference>
<dbReference type="Proteomes" id="UP000076715">
    <property type="component" value="Unassembled WGS sequence"/>
</dbReference>
<dbReference type="CDD" id="cd00487">
    <property type="entry name" value="Pep_deformylase"/>
    <property type="match status" value="1"/>
</dbReference>
<keyword evidence="4 5" id="KW-0648">Protein biosynthesis</keyword>
<dbReference type="Gene3D" id="3.90.45.10">
    <property type="entry name" value="Peptide deformylase"/>
    <property type="match status" value="1"/>
</dbReference>
<keyword evidence="5" id="KW-0408">Iron</keyword>
<dbReference type="GO" id="GO:0046872">
    <property type="term" value="F:metal ion binding"/>
    <property type="evidence" value="ECO:0007669"/>
    <property type="project" value="UniProtKB-KW"/>
</dbReference>
<feature type="active site" evidence="5">
    <location>
        <position position="144"/>
    </location>
</feature>
<keyword evidence="3 5" id="KW-0378">Hydrolase</keyword>
<evidence type="ECO:0000256" key="5">
    <source>
        <dbReference type="HAMAP-Rule" id="MF_00163"/>
    </source>
</evidence>
<feature type="binding site" evidence="5">
    <location>
        <position position="147"/>
    </location>
    <ligand>
        <name>Fe cation</name>
        <dbReference type="ChEBI" id="CHEBI:24875"/>
    </ligand>
</feature>
<dbReference type="PANTHER" id="PTHR10458">
    <property type="entry name" value="PEPTIDE DEFORMYLASE"/>
    <property type="match status" value="1"/>
</dbReference>
<evidence type="ECO:0000256" key="2">
    <source>
        <dbReference type="ARBA" id="ARBA00022723"/>
    </source>
</evidence>
<evidence type="ECO:0000313" key="6">
    <source>
        <dbReference type="EMBL" id="KZS39414.1"/>
    </source>
</evidence>
<reference evidence="6 7" key="1">
    <citation type="submission" date="2016-01" db="EMBL/GenBank/DDBJ databases">
        <title>The draft genome sequence of Aquimarina sp. RZW4-3-2.</title>
        <authorList>
            <person name="Wang Y."/>
        </authorList>
    </citation>
    <scope>NUCLEOTIDE SEQUENCE [LARGE SCALE GENOMIC DNA]</scope>
    <source>
        <strain evidence="6 7">RZW4-3-2</strain>
    </source>
</reference>
<accession>A0A162CMH6</accession>
<comment type="cofactor">
    <cofactor evidence="5">
        <name>Fe(2+)</name>
        <dbReference type="ChEBI" id="CHEBI:29033"/>
    </cofactor>
    <text evidence="5">Binds 1 Fe(2+) ion.</text>
</comment>
<dbReference type="GO" id="GO:0006412">
    <property type="term" value="P:translation"/>
    <property type="evidence" value="ECO:0007669"/>
    <property type="project" value="UniProtKB-UniRule"/>
</dbReference>
<dbReference type="EC" id="3.5.1.88" evidence="5"/>
<dbReference type="NCBIfam" id="NF001159">
    <property type="entry name" value="PRK00150.1-3"/>
    <property type="match status" value="1"/>
</dbReference>
<comment type="similarity">
    <text evidence="1 5">Belongs to the polypeptide deformylase family.</text>
</comment>
<gene>
    <name evidence="5" type="primary">def</name>
    <name evidence="6" type="ORF">AWE51_12810</name>
</gene>
<dbReference type="AlphaFoldDB" id="A0A162CMH6"/>
<organism evidence="6 7">
    <name type="scientific">Aquimarina aggregata</name>
    <dbReference type="NCBI Taxonomy" id="1642818"/>
    <lineage>
        <taxon>Bacteria</taxon>
        <taxon>Pseudomonadati</taxon>
        <taxon>Bacteroidota</taxon>
        <taxon>Flavobacteriia</taxon>
        <taxon>Flavobacteriales</taxon>
        <taxon>Flavobacteriaceae</taxon>
        <taxon>Aquimarina</taxon>
    </lineage>
</organism>
<comment type="function">
    <text evidence="5">Removes the formyl group from the N-terminal Met of newly synthesized proteins. Requires at least a dipeptide for an efficient rate of reaction. N-terminal L-methionine is a prerequisite for activity but the enzyme has broad specificity at other positions.</text>
</comment>
<name>A0A162CMH6_9FLAO</name>
<dbReference type="HAMAP" id="MF_00163">
    <property type="entry name" value="Pep_deformylase"/>
    <property type="match status" value="1"/>
</dbReference>
<dbReference type="Pfam" id="PF01327">
    <property type="entry name" value="Pep_deformylase"/>
    <property type="match status" value="1"/>
</dbReference>
<dbReference type="OrthoDB" id="9784988at2"/>
<dbReference type="EMBL" id="LQRT01000035">
    <property type="protein sequence ID" value="KZS39414.1"/>
    <property type="molecule type" value="Genomic_DNA"/>
</dbReference>
<dbReference type="InterPro" id="IPR023635">
    <property type="entry name" value="Peptide_deformylase"/>
</dbReference>
<dbReference type="PRINTS" id="PR01576">
    <property type="entry name" value="PDEFORMYLASE"/>
</dbReference>
<keyword evidence="2 5" id="KW-0479">Metal-binding</keyword>
<sequence length="174" mass="20216">MAILEVIKMGHPTLRKQSELIDEDTSSSEFQNFVDDLIQTMRHQNGAGIAAPQVNVLKRIFTMEMTDNPRYPDRNPFPLYVVINPEIECLGHELVDSWEGCLSIPNIRGKLKRYKRIKLKGYDRNGKSFEEELEGFAAIVAQHELDHLNGVLLIDRMDSMKTLTFQEEYEKYWL</sequence>
<protein>
    <recommendedName>
        <fullName evidence="5">Peptide deformylase</fullName>
        <shortName evidence="5">PDF</shortName>
        <ecNumber evidence="5">3.5.1.88</ecNumber>
    </recommendedName>
    <alternativeName>
        <fullName evidence="5">Polypeptide deformylase</fullName>
    </alternativeName>
</protein>
<comment type="catalytic activity">
    <reaction evidence="5">
        <text>N-terminal N-formyl-L-methionyl-[peptide] + H2O = N-terminal L-methionyl-[peptide] + formate</text>
        <dbReference type="Rhea" id="RHEA:24420"/>
        <dbReference type="Rhea" id="RHEA-COMP:10639"/>
        <dbReference type="Rhea" id="RHEA-COMP:10640"/>
        <dbReference type="ChEBI" id="CHEBI:15377"/>
        <dbReference type="ChEBI" id="CHEBI:15740"/>
        <dbReference type="ChEBI" id="CHEBI:49298"/>
        <dbReference type="ChEBI" id="CHEBI:64731"/>
        <dbReference type="EC" id="3.5.1.88"/>
    </reaction>
</comment>
<feature type="binding site" evidence="5">
    <location>
        <position position="101"/>
    </location>
    <ligand>
        <name>Fe cation</name>
        <dbReference type="ChEBI" id="CHEBI:24875"/>
    </ligand>
</feature>
<evidence type="ECO:0000256" key="1">
    <source>
        <dbReference type="ARBA" id="ARBA00010759"/>
    </source>
</evidence>
<proteinExistence type="inferred from homology"/>
<comment type="caution">
    <text evidence="6">The sequence shown here is derived from an EMBL/GenBank/DDBJ whole genome shotgun (WGS) entry which is preliminary data.</text>
</comment>
<evidence type="ECO:0000313" key="7">
    <source>
        <dbReference type="Proteomes" id="UP000076715"/>
    </source>
</evidence>
<dbReference type="SUPFAM" id="SSF56420">
    <property type="entry name" value="Peptide deformylase"/>
    <property type="match status" value="1"/>
</dbReference>